<dbReference type="EMBL" id="OZ019902">
    <property type="protein sequence ID" value="CAK9193469.1"/>
    <property type="molecule type" value="Genomic_DNA"/>
</dbReference>
<feature type="region of interest" description="Disordered" evidence="6">
    <location>
        <begin position="1"/>
        <end position="22"/>
    </location>
</feature>
<dbReference type="CDD" id="cd01374">
    <property type="entry name" value="KISc_CENP_E"/>
    <property type="match status" value="1"/>
</dbReference>
<feature type="compositionally biased region" description="Gly residues" evidence="6">
    <location>
        <begin position="10"/>
        <end position="19"/>
    </location>
</feature>
<feature type="domain" description="Rab-GAP TBC" evidence="8">
    <location>
        <begin position="752"/>
        <end position="979"/>
    </location>
</feature>
<gene>
    <name evidence="9" type="ORF">CSSPTR1EN2_LOCUS2010</name>
</gene>
<dbReference type="PROSITE" id="PS50067">
    <property type="entry name" value="KINESIN_MOTOR_2"/>
    <property type="match status" value="1"/>
</dbReference>
<dbReference type="InterPro" id="IPR027417">
    <property type="entry name" value="P-loop_NTPase"/>
</dbReference>
<dbReference type="PROSITE" id="PS50086">
    <property type="entry name" value="TBC_RABGAP"/>
    <property type="match status" value="1"/>
</dbReference>
<feature type="region of interest" description="Disordered" evidence="6">
    <location>
        <begin position="672"/>
        <end position="717"/>
    </location>
</feature>
<feature type="coiled-coil region" evidence="5">
    <location>
        <begin position="498"/>
        <end position="533"/>
    </location>
</feature>
<keyword evidence="3 4" id="KW-0505">Motor protein</keyword>
<organism evidence="9 10">
    <name type="scientific">Sphagnum troendelagicum</name>
    <dbReference type="NCBI Taxonomy" id="128251"/>
    <lineage>
        <taxon>Eukaryota</taxon>
        <taxon>Viridiplantae</taxon>
        <taxon>Streptophyta</taxon>
        <taxon>Embryophyta</taxon>
        <taxon>Bryophyta</taxon>
        <taxon>Sphagnophytina</taxon>
        <taxon>Sphagnopsida</taxon>
        <taxon>Sphagnales</taxon>
        <taxon>Sphagnaceae</taxon>
        <taxon>Sphagnum</taxon>
    </lineage>
</organism>
<keyword evidence="1 4" id="KW-0547">Nucleotide-binding</keyword>
<protein>
    <recommendedName>
        <fullName evidence="11">Kinesin-like protein</fullName>
    </recommendedName>
</protein>
<dbReference type="InterPro" id="IPR019821">
    <property type="entry name" value="Kinesin_motor_CS"/>
</dbReference>
<dbReference type="Pfam" id="PF00225">
    <property type="entry name" value="Kinesin"/>
    <property type="match status" value="1"/>
</dbReference>
<evidence type="ECO:0000313" key="9">
    <source>
        <dbReference type="EMBL" id="CAK9193469.1"/>
    </source>
</evidence>
<evidence type="ECO:0000256" key="6">
    <source>
        <dbReference type="SAM" id="MobiDB-lite"/>
    </source>
</evidence>
<dbReference type="InterPro" id="IPR000195">
    <property type="entry name" value="Rab-GAP-TBC_dom"/>
</dbReference>
<evidence type="ECO:0000256" key="2">
    <source>
        <dbReference type="ARBA" id="ARBA00022840"/>
    </source>
</evidence>
<evidence type="ECO:0000256" key="4">
    <source>
        <dbReference type="PROSITE-ProRule" id="PRU00283"/>
    </source>
</evidence>
<proteinExistence type="inferred from homology"/>
<dbReference type="Pfam" id="PF00566">
    <property type="entry name" value="RabGAP-TBC"/>
    <property type="match status" value="1"/>
</dbReference>
<feature type="region of interest" description="Disordered" evidence="6">
    <location>
        <begin position="434"/>
        <end position="460"/>
    </location>
</feature>
<dbReference type="PRINTS" id="PR00380">
    <property type="entry name" value="KINESINHEAVY"/>
</dbReference>
<accession>A0ABP0TCX8</accession>
<feature type="compositionally biased region" description="Basic and acidic residues" evidence="6">
    <location>
        <begin position="434"/>
        <end position="447"/>
    </location>
</feature>
<feature type="binding site" evidence="4">
    <location>
        <begin position="113"/>
        <end position="120"/>
    </location>
    <ligand>
        <name>ATP</name>
        <dbReference type="ChEBI" id="CHEBI:30616"/>
    </ligand>
</feature>
<dbReference type="Gene3D" id="3.40.850.10">
    <property type="entry name" value="Kinesin motor domain"/>
    <property type="match status" value="1"/>
</dbReference>
<dbReference type="PANTHER" id="PTHR47968:SF23">
    <property type="entry name" value="KINESIN-LIKE PROTEIN KIN-7A"/>
    <property type="match status" value="1"/>
</dbReference>
<feature type="compositionally biased region" description="Polar residues" evidence="6">
    <location>
        <begin position="674"/>
        <end position="691"/>
    </location>
</feature>
<dbReference type="SUPFAM" id="SSF52540">
    <property type="entry name" value="P-loop containing nucleoside triphosphate hydrolases"/>
    <property type="match status" value="1"/>
</dbReference>
<comment type="similarity">
    <text evidence="4">Belongs to the TRAFAC class myosin-kinesin ATPase superfamily. Kinesin family.</text>
</comment>
<dbReference type="InterPro" id="IPR001752">
    <property type="entry name" value="Kinesin_motor_dom"/>
</dbReference>
<keyword evidence="2 4" id="KW-0067">ATP-binding</keyword>
<name>A0ABP0TCX8_9BRYO</name>
<evidence type="ECO:0000256" key="3">
    <source>
        <dbReference type="ARBA" id="ARBA00023175"/>
    </source>
</evidence>
<dbReference type="SMART" id="SM00129">
    <property type="entry name" value="KISc"/>
    <property type="match status" value="1"/>
</dbReference>
<evidence type="ECO:0008006" key="11">
    <source>
        <dbReference type="Google" id="ProtNLM"/>
    </source>
</evidence>
<feature type="domain" description="Kinesin motor" evidence="7">
    <location>
        <begin position="27"/>
        <end position="353"/>
    </location>
</feature>
<dbReference type="InterPro" id="IPR027640">
    <property type="entry name" value="Kinesin-like_fam"/>
</dbReference>
<dbReference type="Gene3D" id="1.10.8.270">
    <property type="entry name" value="putative rabgap domain of human tbc1 domain family member 14 like domains"/>
    <property type="match status" value="1"/>
</dbReference>
<dbReference type="PROSITE" id="PS00411">
    <property type="entry name" value="KINESIN_MOTOR_1"/>
    <property type="match status" value="1"/>
</dbReference>
<dbReference type="SMART" id="SM00164">
    <property type="entry name" value="TBC"/>
    <property type="match status" value="1"/>
</dbReference>
<dbReference type="InterPro" id="IPR035969">
    <property type="entry name" value="Rab-GAP_TBC_sf"/>
</dbReference>
<evidence type="ECO:0000256" key="5">
    <source>
        <dbReference type="SAM" id="Coils"/>
    </source>
</evidence>
<dbReference type="InterPro" id="IPR036961">
    <property type="entry name" value="Kinesin_motor_dom_sf"/>
</dbReference>
<sequence length="1050" mass="117524">MTVAVEKAGVGNGAGGGARTKGPAEEKIYVTVRVRPLSNKELARSDTSDWECTNDNTIASKIPVPDRSPYPSSYTFDRVFGPDCSTHRVYEEGAKDVALSALTGLNSTIFAYGQTSSGKTYTMRGVTESAIADIYDYIQKNQERSFVLKVSALEIYNEVVKDLLTSETNPLRLLDDKDRGTIVERLKEEVVRNCDHLHEILKICEAHRQVGETNLNDVSSRSHQIVRLTVESQPQGLTSESPPAPSLVASLNFVDLAGSERASQTLAHGARLKEGAHINRSLLTLSTCIRKLSAGSKTKGAHIPYRDSKLTRILQHSLGGNARTAIICTMSPAHSHIEQSRNTLAFATRAKEVTNSAHINMVVSDKVLVKQLQKEVARLEAGLRIPEGNENCSSDAILHAKDLQIQKMEAELKELQMQRDAAQARLDEVNKKLQAEEDKKQADESHHIHTPVSTSHRRWSDTGDYFIRKMQDQNSQMPLSTQPKGTSLRQSSAASIMLVQEIRKLENLQDELGEDANRALEALQKEVECLRMAQAGMNHDAASTIKNLQDEIKTMRCLRVKGDGGVKDQEDATMVCASLSLNPAMLREELSRLGEKDKTDADAAIATLEEQLESVQKSLDKMALDNHGVDSPKTPTRRKKGVPLAPQSGTGRQYLTADTPYSPTTWRSLRYENNENTPPQSIASNANNETPEVSVPSPSYPFDTASKGGSAGNSRLCTGGRATDAARVARFRKILAAPAIDIDALRELAWSGVPPNIRPIVWRLLLGYAPPNADRREAALARKRQEYLDCISQYYDIGDDDRSTDENEMLHQISMDVPRTLPEVPFFQQIAVQASLSRILYIWAIRHPASGYVQGVNDLATPFLVVFLSEHLEGDMDSWDFTKLSPETIYQVEADSLWCLTALLDGIQDHYTFAQPGIQRLVFRFKELVRRIDEPVVKHLEQEGLEFLQFAFRWLNCLLVREIPFQLVGRLWDTWLSEADNFPEYLIYVCASFLLTWSDQLQQNEFQDMVLFLQHLPTENWTHQELEMVLSRAFMWRVMFDRSPSHLNSG</sequence>
<evidence type="ECO:0000259" key="7">
    <source>
        <dbReference type="PROSITE" id="PS50067"/>
    </source>
</evidence>
<reference evidence="9" key="1">
    <citation type="submission" date="2024-02" db="EMBL/GenBank/DDBJ databases">
        <authorList>
            <consortium name="ELIXIR-Norway"/>
            <consortium name="Elixir Norway"/>
        </authorList>
    </citation>
    <scope>NUCLEOTIDE SEQUENCE</scope>
</reference>
<dbReference type="Proteomes" id="UP001497512">
    <property type="component" value="Chromosome 10"/>
</dbReference>
<dbReference type="Gene3D" id="1.10.10.750">
    <property type="entry name" value="Ypt/Rab-GAP domain of gyp1p, domain 1"/>
    <property type="match status" value="1"/>
</dbReference>
<feature type="region of interest" description="Disordered" evidence="6">
    <location>
        <begin position="624"/>
        <end position="659"/>
    </location>
</feature>
<dbReference type="SUPFAM" id="SSF47923">
    <property type="entry name" value="Ypt/Rab-GAP domain of gyp1p"/>
    <property type="match status" value="2"/>
</dbReference>
<keyword evidence="10" id="KW-1185">Reference proteome</keyword>
<evidence type="ECO:0000313" key="10">
    <source>
        <dbReference type="Proteomes" id="UP001497512"/>
    </source>
</evidence>
<dbReference type="PANTHER" id="PTHR47968">
    <property type="entry name" value="CENTROMERE PROTEIN E"/>
    <property type="match status" value="1"/>
</dbReference>
<evidence type="ECO:0000259" key="8">
    <source>
        <dbReference type="PROSITE" id="PS50086"/>
    </source>
</evidence>
<evidence type="ECO:0000256" key="1">
    <source>
        <dbReference type="ARBA" id="ARBA00022741"/>
    </source>
</evidence>
<keyword evidence="5" id="KW-0175">Coiled coil</keyword>
<dbReference type="Gene3D" id="1.10.472.80">
    <property type="entry name" value="Ypt/Rab-GAP domain of gyp1p, domain 3"/>
    <property type="match status" value="1"/>
</dbReference>